<gene>
    <name evidence="2" type="ORF">I7V36_01640</name>
</gene>
<feature type="region of interest" description="Disordered" evidence="1">
    <location>
        <begin position="160"/>
        <end position="179"/>
    </location>
</feature>
<organism evidence="2 3">
    <name type="scientific">Bisbaumannia pacifica</name>
    <dbReference type="NCBI Taxonomy" id="77098"/>
    <lineage>
        <taxon>Bacteria</taxon>
        <taxon>Pseudomonadati</taxon>
        <taxon>Pseudomonadota</taxon>
        <taxon>Gammaproteobacteria</taxon>
        <taxon>Oceanospirillales</taxon>
        <taxon>Halomonadaceae</taxon>
        <taxon>Bisbaumannia</taxon>
    </lineage>
</organism>
<name>A0ABD4KXJ4_9GAMM</name>
<dbReference type="AlphaFoldDB" id="A0ABD4KXJ4"/>
<comment type="caution">
    <text evidence="2">The sequence shown here is derived from an EMBL/GenBank/DDBJ whole genome shotgun (WGS) entry which is preliminary data.</text>
</comment>
<evidence type="ECO:0000313" key="3">
    <source>
        <dbReference type="Proteomes" id="UP000651738"/>
    </source>
</evidence>
<proteinExistence type="predicted"/>
<evidence type="ECO:0000313" key="2">
    <source>
        <dbReference type="EMBL" id="MBH8578783.1"/>
    </source>
</evidence>
<sequence length="198" mass="22627">MARYDWEAIRADFRTGRYSLQQLSDRHGPNKSTISKKADKEAWEKDLSDAVRQRTREKVSRAQLDPAAREVLDKSDEELVEEAASQNAAIVHGHRRHLERYRRLVGRYADLLEGQLERGMIAVQLKSGDVAEVDLPLDYVGKSMAAGTQALERVVKLERQSYGMDEPAGEEVPEERRLSDEELRNRIAELEAKRKVEA</sequence>
<evidence type="ECO:0000256" key="1">
    <source>
        <dbReference type="SAM" id="MobiDB-lite"/>
    </source>
</evidence>
<dbReference type="EMBL" id="JAEDAF010000001">
    <property type="protein sequence ID" value="MBH8578783.1"/>
    <property type="molecule type" value="Genomic_DNA"/>
</dbReference>
<accession>A0ABD4KXJ4</accession>
<feature type="region of interest" description="Disordered" evidence="1">
    <location>
        <begin position="22"/>
        <end position="41"/>
    </location>
</feature>
<dbReference type="Proteomes" id="UP000651738">
    <property type="component" value="Unassembled WGS sequence"/>
</dbReference>
<dbReference type="RefSeq" id="WP_198056805.1">
    <property type="nucleotide sequence ID" value="NZ_JAEDAF010000001.1"/>
</dbReference>
<evidence type="ECO:0008006" key="4">
    <source>
        <dbReference type="Google" id="ProtNLM"/>
    </source>
</evidence>
<reference evidence="2 3" key="1">
    <citation type="submission" date="2020-12" db="EMBL/GenBank/DDBJ databases">
        <title>Draft genome sequence of Halomonas pacifica strain CARE-V15.</title>
        <authorList>
            <person name="Vignesh N."/>
            <person name="Thabitha A."/>
            <person name="Saravanan R."/>
            <person name="Manigandan V."/>
        </authorList>
    </citation>
    <scope>NUCLEOTIDE SEQUENCE [LARGE SCALE GENOMIC DNA]</scope>
    <source>
        <strain evidence="2 3">CARE-V15</strain>
    </source>
</reference>
<protein>
    <recommendedName>
        <fullName evidence="4">Terminase small subunit</fullName>
    </recommendedName>
</protein>